<name>A0ABQ8I0S2_9ROSI</name>
<protein>
    <submittedName>
        <fullName evidence="1">Uncharacterized protein</fullName>
    </submittedName>
</protein>
<reference evidence="1 2" key="1">
    <citation type="submission" date="2021-02" db="EMBL/GenBank/DDBJ databases">
        <title>Plant Genome Project.</title>
        <authorList>
            <person name="Zhang R.-G."/>
        </authorList>
    </citation>
    <scope>NUCLEOTIDE SEQUENCE [LARGE SCALE GENOMIC DNA]</scope>
    <source>
        <tissue evidence="1">Leaves</tissue>
    </source>
</reference>
<dbReference type="PANTHER" id="PTHR20961">
    <property type="entry name" value="GLYCOSYLTRANSFERASE"/>
    <property type="match status" value="1"/>
</dbReference>
<dbReference type="InterPro" id="IPR007657">
    <property type="entry name" value="Glycosyltransferase_61"/>
</dbReference>
<keyword evidence="2" id="KW-1185">Reference proteome</keyword>
<organism evidence="1 2">
    <name type="scientific">Xanthoceras sorbifolium</name>
    <dbReference type="NCBI Taxonomy" id="99658"/>
    <lineage>
        <taxon>Eukaryota</taxon>
        <taxon>Viridiplantae</taxon>
        <taxon>Streptophyta</taxon>
        <taxon>Embryophyta</taxon>
        <taxon>Tracheophyta</taxon>
        <taxon>Spermatophyta</taxon>
        <taxon>Magnoliopsida</taxon>
        <taxon>eudicotyledons</taxon>
        <taxon>Gunneridae</taxon>
        <taxon>Pentapetalae</taxon>
        <taxon>rosids</taxon>
        <taxon>malvids</taxon>
        <taxon>Sapindales</taxon>
        <taxon>Sapindaceae</taxon>
        <taxon>Xanthoceroideae</taxon>
        <taxon>Xanthoceras</taxon>
    </lineage>
</organism>
<evidence type="ECO:0000313" key="1">
    <source>
        <dbReference type="EMBL" id="KAH7570027.1"/>
    </source>
</evidence>
<dbReference type="Proteomes" id="UP000827721">
    <property type="component" value="Unassembled WGS sequence"/>
</dbReference>
<accession>A0ABQ8I0S2</accession>
<proteinExistence type="predicted"/>
<dbReference type="EMBL" id="JAFEMO010000005">
    <property type="protein sequence ID" value="KAH7570027.1"/>
    <property type="molecule type" value="Genomic_DNA"/>
</dbReference>
<sequence>MKKQHSATMTGCFLFFVSFFVLESNLTILSNFRVSTSTASTPPAPDKKSLELKSISKWDPLPPPPLQPSQGGQINCDRSHHNYDICSINGPAVLDPKSSTFYLVDPPTSTRPLLVENIRPYPRKWENFVMKGIKEVAIKSGPRSPKCEAKHNAPALVFSVGGYNGNFWHEFNDGFIPLFITVNSIFPDQDVILVIDKARDWWVRKYADLLQTISKHPIIDLDNDTTTHCFTSATLGLISHGFMTIHPTLLPNSASFTHFRALLDKAYGHGHGRNLPSKYNSSGTRPRLVLISRKGSIGRVMSNQAEVKRVAEEVGFDVIVFEPSFKTPLYQAYALINTSHALVGVHGLDWVADVCFAKSARAMGLDYMEYKINEEESSLVEKYDKNELVIKDPVAYRVFLGKLVESATCVVESLTIVTNAPIELAVTRRTYFVDVRAIDELVEQLGQAALLEACRVEVADIVAFSEAAAFVA</sequence>
<comment type="caution">
    <text evidence="1">The sequence shown here is derived from an EMBL/GenBank/DDBJ whole genome shotgun (WGS) entry which is preliminary data.</text>
</comment>
<evidence type="ECO:0000313" key="2">
    <source>
        <dbReference type="Proteomes" id="UP000827721"/>
    </source>
</evidence>
<dbReference type="PANTHER" id="PTHR20961:SF98">
    <property type="entry name" value="GLYCOSYLTRANSFERASE"/>
    <property type="match status" value="1"/>
</dbReference>
<gene>
    <name evidence="1" type="ORF">JRO89_XS05G0033900</name>
</gene>